<proteinExistence type="predicted"/>
<keyword evidence="11 17" id="KW-0863">Zinc-finger</keyword>
<dbReference type="InterPro" id="IPR017455">
    <property type="entry name" value="Znf_FYVE-rel"/>
</dbReference>
<evidence type="ECO:0000256" key="13">
    <source>
        <dbReference type="ARBA" id="ARBA00022833"/>
    </source>
</evidence>
<evidence type="ECO:0000256" key="15">
    <source>
        <dbReference type="ARBA" id="ARBA00023228"/>
    </source>
</evidence>
<name>A0A0F2LSZ7_SPOSC</name>
<feature type="compositionally biased region" description="Low complexity" evidence="18">
    <location>
        <begin position="461"/>
        <end position="481"/>
    </location>
</feature>
<dbReference type="GO" id="GO:0005768">
    <property type="term" value="C:endosome"/>
    <property type="evidence" value="ECO:0007669"/>
    <property type="project" value="UniProtKB-SubCell"/>
</dbReference>
<feature type="compositionally biased region" description="Low complexity" evidence="18">
    <location>
        <begin position="126"/>
        <end position="153"/>
    </location>
</feature>
<evidence type="ECO:0000256" key="18">
    <source>
        <dbReference type="SAM" id="MobiDB-lite"/>
    </source>
</evidence>
<keyword evidence="16" id="KW-0449">Lipoprotein</keyword>
<feature type="compositionally biased region" description="Low complexity" evidence="18">
    <location>
        <begin position="608"/>
        <end position="619"/>
    </location>
</feature>
<evidence type="ECO:0000256" key="9">
    <source>
        <dbReference type="ARBA" id="ARBA00022723"/>
    </source>
</evidence>
<feature type="compositionally biased region" description="Low complexity" evidence="18">
    <location>
        <begin position="511"/>
        <end position="522"/>
    </location>
</feature>
<dbReference type="PROSITE" id="PS50178">
    <property type="entry name" value="ZF_FYVE"/>
    <property type="match status" value="1"/>
</dbReference>
<dbReference type="InterPro" id="IPR051878">
    <property type="entry name" value="ZNRF_ubiq-protein_ligase"/>
</dbReference>
<evidence type="ECO:0000256" key="14">
    <source>
        <dbReference type="ARBA" id="ARBA00023136"/>
    </source>
</evidence>
<comment type="pathway">
    <text evidence="5">Protein modification; protein ubiquitination.</text>
</comment>
<comment type="catalytic activity">
    <reaction evidence="1">
        <text>S-ubiquitinyl-[E2 ubiquitin-conjugating enzyme]-L-cysteine + [acceptor protein]-L-lysine = [E2 ubiquitin-conjugating enzyme]-L-cysteine + N(6)-ubiquitinyl-[acceptor protein]-L-lysine.</text>
        <dbReference type="EC" id="2.3.2.27"/>
    </reaction>
</comment>
<keyword evidence="10" id="KW-0967">Endosome</keyword>
<dbReference type="CDD" id="cd16489">
    <property type="entry name" value="mRING-CH-C4HC2H_ZNRF"/>
    <property type="match status" value="1"/>
</dbReference>
<feature type="compositionally biased region" description="Pro residues" evidence="18">
    <location>
        <begin position="250"/>
        <end position="267"/>
    </location>
</feature>
<feature type="domain" description="FYVE-type" evidence="20">
    <location>
        <begin position="291"/>
        <end position="380"/>
    </location>
</feature>
<evidence type="ECO:0000256" key="7">
    <source>
        <dbReference type="ARBA" id="ARBA00022679"/>
    </source>
</evidence>
<reference evidence="21 22" key="1">
    <citation type="journal article" date="2014" name="BMC Genomics">
        <title>Comparative genomics of the major fungal agents of human and animal Sporotrichosis: Sporothrix schenckii and Sporothrix brasiliensis.</title>
        <authorList>
            <person name="Teixeira M.M."/>
            <person name="de Almeida L.G."/>
            <person name="Kubitschek-Barreira P."/>
            <person name="Alves F.L."/>
            <person name="Kioshima E.S."/>
            <person name="Abadio A.K."/>
            <person name="Fernandes L."/>
            <person name="Derengowski L.S."/>
            <person name="Ferreira K.S."/>
            <person name="Souza R.C."/>
            <person name="Ruiz J.C."/>
            <person name="de Andrade N.C."/>
            <person name="Paes H.C."/>
            <person name="Nicola A.M."/>
            <person name="Albuquerque P."/>
            <person name="Gerber A.L."/>
            <person name="Martins V.P."/>
            <person name="Peconick L.D."/>
            <person name="Neto A.V."/>
            <person name="Chaucanez C.B."/>
            <person name="Silva P.A."/>
            <person name="Cunha O.L."/>
            <person name="de Oliveira F.F."/>
            <person name="dos Santos T.C."/>
            <person name="Barros A.L."/>
            <person name="Soares M.A."/>
            <person name="de Oliveira L.M."/>
            <person name="Marini M.M."/>
            <person name="Villalobos-Duno H."/>
            <person name="Cunha M.M."/>
            <person name="de Hoog S."/>
            <person name="da Silveira J.F."/>
            <person name="Henrissat B."/>
            <person name="Nino-Vega G.A."/>
            <person name="Cisalpino P.S."/>
            <person name="Mora-Montes H.M."/>
            <person name="Almeida S.R."/>
            <person name="Stajich J.E."/>
            <person name="Lopes-Bezerra L.M."/>
            <person name="Vasconcelos A.T."/>
            <person name="Felipe M.S."/>
        </authorList>
    </citation>
    <scope>NUCLEOTIDE SEQUENCE [LARGE SCALE GENOMIC DNA]</scope>
    <source>
        <strain evidence="21 22">1099-18</strain>
    </source>
</reference>
<dbReference type="SMART" id="SM00064">
    <property type="entry name" value="FYVE"/>
    <property type="match status" value="1"/>
</dbReference>
<keyword evidence="13" id="KW-0862">Zinc</keyword>
<feature type="compositionally biased region" description="Low complexity" evidence="18">
    <location>
        <begin position="223"/>
        <end position="243"/>
    </location>
</feature>
<evidence type="ECO:0000313" key="22">
    <source>
        <dbReference type="Proteomes" id="UP000033710"/>
    </source>
</evidence>
<dbReference type="GO" id="GO:0016020">
    <property type="term" value="C:membrane"/>
    <property type="evidence" value="ECO:0007669"/>
    <property type="project" value="UniProtKB-SubCell"/>
</dbReference>
<dbReference type="AlphaFoldDB" id="A0A0F2LSZ7"/>
<feature type="region of interest" description="Disordered" evidence="18">
    <location>
        <begin position="374"/>
        <end position="484"/>
    </location>
</feature>
<evidence type="ECO:0000256" key="16">
    <source>
        <dbReference type="ARBA" id="ARBA00023288"/>
    </source>
</evidence>
<dbReference type="GO" id="GO:0043161">
    <property type="term" value="P:proteasome-mediated ubiquitin-dependent protein catabolic process"/>
    <property type="evidence" value="ECO:0007669"/>
    <property type="project" value="TreeGrafter"/>
</dbReference>
<evidence type="ECO:0000256" key="11">
    <source>
        <dbReference type="ARBA" id="ARBA00022771"/>
    </source>
</evidence>
<dbReference type="Proteomes" id="UP000033710">
    <property type="component" value="Unassembled WGS sequence"/>
</dbReference>
<dbReference type="SMART" id="SM00184">
    <property type="entry name" value="RING"/>
    <property type="match status" value="1"/>
</dbReference>
<dbReference type="OrthoDB" id="660555at2759"/>
<keyword evidence="15" id="KW-0458">Lysosome</keyword>
<comment type="subcellular location">
    <subcellularLocation>
        <location evidence="3">Endosome</location>
    </subcellularLocation>
    <subcellularLocation>
        <location evidence="4">Lysosome</location>
    </subcellularLocation>
    <subcellularLocation>
        <location evidence="2">Membrane</location>
        <topology evidence="2">Peripheral membrane protein</topology>
    </subcellularLocation>
</comment>
<evidence type="ECO:0000259" key="20">
    <source>
        <dbReference type="PROSITE" id="PS50178"/>
    </source>
</evidence>
<feature type="compositionally biased region" description="Pro residues" evidence="18">
    <location>
        <begin position="166"/>
        <end position="175"/>
    </location>
</feature>
<keyword evidence="7" id="KW-0808">Transferase</keyword>
<feature type="compositionally biased region" description="Low complexity" evidence="18">
    <location>
        <begin position="203"/>
        <end position="216"/>
    </location>
</feature>
<protein>
    <recommendedName>
        <fullName evidence="6">RING-type E3 ubiquitin transferase</fullName>
        <ecNumber evidence="6">2.3.2.27</ecNumber>
    </recommendedName>
</protein>
<dbReference type="PROSITE" id="PS50089">
    <property type="entry name" value="ZF_RING_2"/>
    <property type="match status" value="1"/>
</dbReference>
<organism evidence="21 22">
    <name type="scientific">Sporothrix schenckii 1099-18</name>
    <dbReference type="NCBI Taxonomy" id="1397361"/>
    <lineage>
        <taxon>Eukaryota</taxon>
        <taxon>Fungi</taxon>
        <taxon>Dikarya</taxon>
        <taxon>Ascomycota</taxon>
        <taxon>Pezizomycotina</taxon>
        <taxon>Sordariomycetes</taxon>
        <taxon>Sordariomycetidae</taxon>
        <taxon>Ophiostomatales</taxon>
        <taxon>Ophiostomataceae</taxon>
        <taxon>Sporothrix</taxon>
    </lineage>
</organism>
<keyword evidence="14" id="KW-0472">Membrane</keyword>
<evidence type="ECO:0000256" key="10">
    <source>
        <dbReference type="ARBA" id="ARBA00022753"/>
    </source>
</evidence>
<evidence type="ECO:0000256" key="4">
    <source>
        <dbReference type="ARBA" id="ARBA00004371"/>
    </source>
</evidence>
<evidence type="ECO:0000313" key="21">
    <source>
        <dbReference type="EMBL" id="KJR80607.1"/>
    </source>
</evidence>
<gene>
    <name evidence="21" type="ORF">SPSK_05038</name>
</gene>
<feature type="compositionally biased region" description="Polar residues" evidence="18">
    <location>
        <begin position="445"/>
        <end position="460"/>
    </location>
</feature>
<dbReference type="GO" id="GO:0008270">
    <property type="term" value="F:zinc ion binding"/>
    <property type="evidence" value="ECO:0007669"/>
    <property type="project" value="UniProtKB-KW"/>
</dbReference>
<reference evidence="21 22" key="2">
    <citation type="journal article" date="2015" name="Eukaryot. Cell">
        <title>Asexual propagation of a virulent clone complex in a human and feline outbreak of sporotrichosis.</title>
        <authorList>
            <person name="Teixeira Mde M."/>
            <person name="Rodrigues A.M."/>
            <person name="Tsui C.K."/>
            <person name="de Almeida L.G."/>
            <person name="Van Diepeningen A.D."/>
            <person name="van den Ende B.G."/>
            <person name="Fernandes G.F."/>
            <person name="Kano R."/>
            <person name="Hamelin R.C."/>
            <person name="Lopes-Bezerra L.M."/>
            <person name="Vasconcelos A.T."/>
            <person name="de Hoog S."/>
            <person name="de Camargo Z.P."/>
            <person name="Felipe M.S."/>
        </authorList>
    </citation>
    <scope>NUCLEOTIDE SEQUENCE [LARGE SCALE GENOMIC DNA]</scope>
    <source>
        <strain evidence="21 22">1099-18</strain>
    </source>
</reference>
<dbReference type="PANTHER" id="PTHR46661">
    <property type="entry name" value="E3 UBIQUITIN-PROTEIN LIGASE ZNRF1-LIKE PROTEIN"/>
    <property type="match status" value="1"/>
</dbReference>
<accession>A0A0F2LSZ7</accession>
<dbReference type="Pfam" id="PF01363">
    <property type="entry name" value="FYVE"/>
    <property type="match status" value="1"/>
</dbReference>
<dbReference type="KEGG" id="ssck:SPSK_05038"/>
<evidence type="ECO:0000256" key="6">
    <source>
        <dbReference type="ARBA" id="ARBA00012483"/>
    </source>
</evidence>
<dbReference type="GO" id="GO:0070936">
    <property type="term" value="P:protein K48-linked ubiquitination"/>
    <property type="evidence" value="ECO:0007669"/>
    <property type="project" value="TreeGrafter"/>
</dbReference>
<evidence type="ECO:0000256" key="17">
    <source>
        <dbReference type="PROSITE-ProRule" id="PRU00175"/>
    </source>
</evidence>
<evidence type="ECO:0000256" key="2">
    <source>
        <dbReference type="ARBA" id="ARBA00004170"/>
    </source>
</evidence>
<evidence type="ECO:0000256" key="8">
    <source>
        <dbReference type="ARBA" id="ARBA00022707"/>
    </source>
</evidence>
<dbReference type="Pfam" id="PF13639">
    <property type="entry name" value="zf-RING_2"/>
    <property type="match status" value="1"/>
</dbReference>
<keyword evidence="8" id="KW-0519">Myristate</keyword>
<dbReference type="InterPro" id="IPR011011">
    <property type="entry name" value="Znf_FYVE_PHD"/>
</dbReference>
<evidence type="ECO:0000256" key="3">
    <source>
        <dbReference type="ARBA" id="ARBA00004177"/>
    </source>
</evidence>
<evidence type="ECO:0000256" key="5">
    <source>
        <dbReference type="ARBA" id="ARBA00004906"/>
    </source>
</evidence>
<dbReference type="PANTHER" id="PTHR46661:SF4">
    <property type="entry name" value="RING-TYPE DOMAIN-CONTAINING PROTEIN"/>
    <property type="match status" value="1"/>
</dbReference>
<dbReference type="GO" id="GO:0061630">
    <property type="term" value="F:ubiquitin protein ligase activity"/>
    <property type="evidence" value="ECO:0007669"/>
    <property type="project" value="UniProtKB-EC"/>
</dbReference>
<feature type="region of interest" description="Disordered" evidence="18">
    <location>
        <begin position="1"/>
        <end position="282"/>
    </location>
</feature>
<dbReference type="SUPFAM" id="SSF57903">
    <property type="entry name" value="FYVE/PHD zinc finger"/>
    <property type="match status" value="1"/>
</dbReference>
<feature type="compositionally biased region" description="Basic residues" evidence="18">
    <location>
        <begin position="523"/>
        <end position="539"/>
    </location>
</feature>
<feature type="region of interest" description="Disordered" evidence="18">
    <location>
        <begin position="583"/>
        <end position="625"/>
    </location>
</feature>
<feature type="region of interest" description="Disordered" evidence="18">
    <location>
        <begin position="511"/>
        <end position="547"/>
    </location>
</feature>
<evidence type="ECO:0000256" key="1">
    <source>
        <dbReference type="ARBA" id="ARBA00000900"/>
    </source>
</evidence>
<feature type="domain" description="RING-type" evidence="19">
    <location>
        <begin position="645"/>
        <end position="687"/>
    </location>
</feature>
<feature type="compositionally biased region" description="Polar residues" evidence="18">
    <location>
        <begin position="583"/>
        <end position="607"/>
    </location>
</feature>
<keyword evidence="9" id="KW-0479">Metal-binding</keyword>
<dbReference type="SUPFAM" id="SSF57850">
    <property type="entry name" value="RING/U-box"/>
    <property type="match status" value="1"/>
</dbReference>
<evidence type="ECO:0000256" key="12">
    <source>
        <dbReference type="ARBA" id="ARBA00022786"/>
    </source>
</evidence>
<dbReference type="RefSeq" id="XP_016583283.1">
    <property type="nucleotide sequence ID" value="XM_016731791.1"/>
</dbReference>
<keyword evidence="12" id="KW-0833">Ubl conjugation pathway</keyword>
<feature type="compositionally biased region" description="Polar residues" evidence="18">
    <location>
        <begin position="11"/>
        <end position="20"/>
    </location>
</feature>
<dbReference type="EMBL" id="AXCR01000012">
    <property type="protein sequence ID" value="KJR80607.1"/>
    <property type="molecule type" value="Genomic_DNA"/>
</dbReference>
<dbReference type="EC" id="2.3.2.27" evidence="6"/>
<comment type="caution">
    <text evidence="21">The sequence shown here is derived from an EMBL/GenBank/DDBJ whole genome shotgun (WGS) entry which is preliminary data.</text>
</comment>
<evidence type="ECO:0000259" key="19">
    <source>
        <dbReference type="PROSITE" id="PS50089"/>
    </source>
</evidence>
<feature type="compositionally biased region" description="Low complexity" evidence="18">
    <location>
        <begin position="385"/>
        <end position="422"/>
    </location>
</feature>
<feature type="compositionally biased region" description="Low complexity" evidence="18">
    <location>
        <begin position="88"/>
        <end position="114"/>
    </location>
</feature>
<dbReference type="InterPro" id="IPR013083">
    <property type="entry name" value="Znf_RING/FYVE/PHD"/>
</dbReference>
<dbReference type="Gene3D" id="3.30.40.10">
    <property type="entry name" value="Zinc/RING finger domain, C3HC4 (zinc finger)"/>
    <property type="match status" value="2"/>
</dbReference>
<dbReference type="VEuPathDB" id="FungiDB:SPSK_05038"/>
<sequence length="693" mass="74089">MASRHGDDDGTASTSPNTTIDRIDKTSSDFSGGGSSISAAGRPSALEEEFHVAVEAANGPAATRAEPATNSSSTAPSRAAFEHPGRPASPVASAAPAASAVPFSPVPSAAPAASMTSTLPAGPGRTAQPKAPAAPATGTPAAAAPSDPTVSSSIPIRQSTREAYRPPSPPLPPVPFEWQSPAERRRNQEPAPLPPFPPEWTYAASRSNAARSQQRQPLAPSQTRSRSSTSTASSSAARRTSTAGAESDEPPIPPAPAPAPAAPPSLQPTPQEQRQQRQQRQDITLPRWQPDAEVTYCPICFQHFNIFVRKHHCRKCGRVVCNSCSPHRITIPYQYIVLPPGAQPYPRQDANQWANPTDDVRYLGGGERVRLCNPCVPDPNTTPPAAHTSSLAATGGSSSRYHSRSYSSVQSSSTQQRTVSGSATGGNEYTPPPPPYGLSVPDARSSLSPQLAQGYRTTHGTNSTAGNALASASSGASSSSAQNRYRHNRLSLPPLTAVMASAQEQQLQLQLQLHQNQQQQLQHQHHSHHRHSQGHRHRPPPTPQIAEEDECPVCHNELPKRSLPNFETLREAHITECLETQSRYMGGSSSRSPTNGVTDASTTSTSLPANTAEASSSTASPPPPRMTGMFPYRATEKDCVDAAECTICLEDLEVGVPMARLECFCRFHERCIRAWFKNHPGRCPVHQHDNFGY</sequence>
<dbReference type="InterPro" id="IPR001841">
    <property type="entry name" value="Znf_RING"/>
</dbReference>
<dbReference type="GeneID" id="27667068"/>
<dbReference type="InterPro" id="IPR000306">
    <property type="entry name" value="Znf_FYVE"/>
</dbReference>